<sequence>MAPNTQRGTCASVVHTHTPVLRAFISTCCLALPPLALYASPLMLLYRALSLAWKEQSRTSTQQTCM</sequence>
<evidence type="ECO:0000313" key="3">
    <source>
        <dbReference type="Proteomes" id="UP000828390"/>
    </source>
</evidence>
<evidence type="ECO:0000256" key="1">
    <source>
        <dbReference type="SAM" id="Phobius"/>
    </source>
</evidence>
<keyword evidence="3" id="KW-1185">Reference proteome</keyword>
<name>A0A9D4M7V9_DREPO</name>
<dbReference type="Proteomes" id="UP000828390">
    <property type="component" value="Unassembled WGS sequence"/>
</dbReference>
<keyword evidence="1" id="KW-0472">Membrane</keyword>
<reference evidence="2" key="2">
    <citation type="submission" date="2020-11" db="EMBL/GenBank/DDBJ databases">
        <authorList>
            <person name="McCartney M.A."/>
            <person name="Auch B."/>
            <person name="Kono T."/>
            <person name="Mallez S."/>
            <person name="Becker A."/>
            <person name="Gohl D.M."/>
            <person name="Silverstein K.A.T."/>
            <person name="Koren S."/>
            <person name="Bechman K.B."/>
            <person name="Herman A."/>
            <person name="Abrahante J.E."/>
            <person name="Garbe J."/>
        </authorList>
    </citation>
    <scope>NUCLEOTIDE SEQUENCE</scope>
    <source>
        <strain evidence="2">Duluth1</strain>
        <tissue evidence="2">Whole animal</tissue>
    </source>
</reference>
<feature type="transmembrane region" description="Helical" evidence="1">
    <location>
        <begin position="23"/>
        <end position="46"/>
    </location>
</feature>
<keyword evidence="1" id="KW-0812">Transmembrane</keyword>
<gene>
    <name evidence="2" type="ORF">DPMN_035745</name>
</gene>
<comment type="caution">
    <text evidence="2">The sequence shown here is derived from an EMBL/GenBank/DDBJ whole genome shotgun (WGS) entry which is preliminary data.</text>
</comment>
<organism evidence="2 3">
    <name type="scientific">Dreissena polymorpha</name>
    <name type="common">Zebra mussel</name>
    <name type="synonym">Mytilus polymorpha</name>
    <dbReference type="NCBI Taxonomy" id="45954"/>
    <lineage>
        <taxon>Eukaryota</taxon>
        <taxon>Metazoa</taxon>
        <taxon>Spiralia</taxon>
        <taxon>Lophotrochozoa</taxon>
        <taxon>Mollusca</taxon>
        <taxon>Bivalvia</taxon>
        <taxon>Autobranchia</taxon>
        <taxon>Heteroconchia</taxon>
        <taxon>Euheterodonta</taxon>
        <taxon>Imparidentia</taxon>
        <taxon>Neoheterodontei</taxon>
        <taxon>Myida</taxon>
        <taxon>Dreissenoidea</taxon>
        <taxon>Dreissenidae</taxon>
        <taxon>Dreissena</taxon>
    </lineage>
</organism>
<proteinExistence type="predicted"/>
<dbReference type="EMBL" id="JAIWYP010000002">
    <property type="protein sequence ID" value="KAH3872527.1"/>
    <property type="molecule type" value="Genomic_DNA"/>
</dbReference>
<keyword evidence="1" id="KW-1133">Transmembrane helix</keyword>
<protein>
    <submittedName>
        <fullName evidence="2">Uncharacterized protein</fullName>
    </submittedName>
</protein>
<reference evidence="2" key="1">
    <citation type="journal article" date="2019" name="bioRxiv">
        <title>The Genome of the Zebra Mussel, Dreissena polymorpha: A Resource for Invasive Species Research.</title>
        <authorList>
            <person name="McCartney M.A."/>
            <person name="Auch B."/>
            <person name="Kono T."/>
            <person name="Mallez S."/>
            <person name="Zhang Y."/>
            <person name="Obille A."/>
            <person name="Becker A."/>
            <person name="Abrahante J.E."/>
            <person name="Garbe J."/>
            <person name="Badalamenti J.P."/>
            <person name="Herman A."/>
            <person name="Mangelson H."/>
            <person name="Liachko I."/>
            <person name="Sullivan S."/>
            <person name="Sone E.D."/>
            <person name="Koren S."/>
            <person name="Silverstein K.A.T."/>
            <person name="Beckman K.B."/>
            <person name="Gohl D.M."/>
        </authorList>
    </citation>
    <scope>NUCLEOTIDE SEQUENCE</scope>
    <source>
        <strain evidence="2">Duluth1</strain>
        <tissue evidence="2">Whole animal</tissue>
    </source>
</reference>
<accession>A0A9D4M7V9</accession>
<evidence type="ECO:0000313" key="2">
    <source>
        <dbReference type="EMBL" id="KAH3872527.1"/>
    </source>
</evidence>
<dbReference type="AlphaFoldDB" id="A0A9D4M7V9"/>